<reference evidence="3 4" key="1">
    <citation type="submission" date="2019-07" db="EMBL/GenBank/DDBJ databases">
        <title>Whole genome shotgun sequence of Brevifollis gellanilyticus NBRC 108608.</title>
        <authorList>
            <person name="Hosoyama A."/>
            <person name="Uohara A."/>
            <person name="Ohji S."/>
            <person name="Ichikawa N."/>
        </authorList>
    </citation>
    <scope>NUCLEOTIDE SEQUENCE [LARGE SCALE GENOMIC DNA]</scope>
    <source>
        <strain evidence="3 4">NBRC 108608</strain>
    </source>
</reference>
<dbReference type="Proteomes" id="UP000321577">
    <property type="component" value="Unassembled WGS sequence"/>
</dbReference>
<evidence type="ECO:0000256" key="2">
    <source>
        <dbReference type="SAM" id="SignalP"/>
    </source>
</evidence>
<dbReference type="EMBL" id="BKAG01000054">
    <property type="protein sequence ID" value="GEP45616.1"/>
    <property type="molecule type" value="Genomic_DNA"/>
</dbReference>
<proteinExistence type="predicted"/>
<evidence type="ECO:0000313" key="3">
    <source>
        <dbReference type="EMBL" id="GEP45616.1"/>
    </source>
</evidence>
<keyword evidence="2" id="KW-0732">Signal</keyword>
<gene>
    <name evidence="3" type="ORF">BGE01nite_49070</name>
</gene>
<evidence type="ECO:0000313" key="4">
    <source>
        <dbReference type="Proteomes" id="UP000321577"/>
    </source>
</evidence>
<keyword evidence="4" id="KW-1185">Reference proteome</keyword>
<evidence type="ECO:0000256" key="1">
    <source>
        <dbReference type="SAM" id="MobiDB-lite"/>
    </source>
</evidence>
<feature type="compositionally biased region" description="Basic and acidic residues" evidence="1">
    <location>
        <begin position="98"/>
        <end position="108"/>
    </location>
</feature>
<feature type="compositionally biased region" description="Basic and acidic residues" evidence="1">
    <location>
        <begin position="75"/>
        <end position="90"/>
    </location>
</feature>
<feature type="compositionally biased region" description="Pro residues" evidence="1">
    <location>
        <begin position="39"/>
        <end position="73"/>
    </location>
</feature>
<protein>
    <recommendedName>
        <fullName evidence="5">Lipoprotein</fullName>
    </recommendedName>
</protein>
<dbReference type="AlphaFoldDB" id="A0A512MFY7"/>
<feature type="chain" id="PRO_5021952104" description="Lipoprotein" evidence="2">
    <location>
        <begin position="23"/>
        <end position="108"/>
    </location>
</feature>
<evidence type="ECO:0008006" key="5">
    <source>
        <dbReference type="Google" id="ProtNLM"/>
    </source>
</evidence>
<accession>A0A512MFY7</accession>
<feature type="signal peptide" evidence="2">
    <location>
        <begin position="1"/>
        <end position="22"/>
    </location>
</feature>
<organism evidence="3 4">
    <name type="scientific">Brevifollis gellanilyticus</name>
    <dbReference type="NCBI Taxonomy" id="748831"/>
    <lineage>
        <taxon>Bacteria</taxon>
        <taxon>Pseudomonadati</taxon>
        <taxon>Verrucomicrobiota</taxon>
        <taxon>Verrucomicrobiia</taxon>
        <taxon>Verrucomicrobiales</taxon>
        <taxon>Verrucomicrobiaceae</taxon>
    </lineage>
</organism>
<feature type="region of interest" description="Disordered" evidence="1">
    <location>
        <begin position="39"/>
        <end position="108"/>
    </location>
</feature>
<comment type="caution">
    <text evidence="3">The sequence shown here is derived from an EMBL/GenBank/DDBJ whole genome shotgun (WGS) entry which is preliminary data.</text>
</comment>
<sequence>MRPIFAAAFASLVLGSAACLVATPPLLSPGIYKVVGLMPAPPTKPLPPMPEPPAPSVPPAPMPPVPSPEPQPPMRRCEIEKPHTPHDWKDAAGQSFHCDGRIDPKPRL</sequence>
<name>A0A512MFY7_9BACT</name>
<dbReference type="PROSITE" id="PS51257">
    <property type="entry name" value="PROKAR_LIPOPROTEIN"/>
    <property type="match status" value="1"/>
</dbReference>
<dbReference type="RefSeq" id="WP_170267024.1">
    <property type="nucleotide sequence ID" value="NZ_BKAG01000054.1"/>
</dbReference>